<dbReference type="Proteomes" id="UP000315200">
    <property type="component" value="Unassembled WGS sequence"/>
</dbReference>
<reference evidence="1 2" key="1">
    <citation type="submission" date="2019-06" db="EMBL/GenBank/DDBJ databases">
        <title>Draft genome sequence of [Clostridium] clostridioforme NBRC 113352.</title>
        <authorList>
            <person name="Miura T."/>
            <person name="Furukawa M."/>
            <person name="Shimamura M."/>
            <person name="Ohyama Y."/>
            <person name="Yamazoe A."/>
            <person name="Kawasaki H."/>
        </authorList>
    </citation>
    <scope>NUCLEOTIDE SEQUENCE [LARGE SCALE GENOMIC DNA]</scope>
    <source>
        <strain evidence="1 2">NBRC 113352</strain>
    </source>
</reference>
<gene>
    <name evidence="1" type="ORF">Ccl03g_26720</name>
</gene>
<evidence type="ECO:0000313" key="1">
    <source>
        <dbReference type="EMBL" id="GEA36959.1"/>
    </source>
</evidence>
<dbReference type="EMBL" id="BJLB01000001">
    <property type="protein sequence ID" value="GEA36959.1"/>
    <property type="molecule type" value="Genomic_DNA"/>
</dbReference>
<evidence type="ECO:0000313" key="2">
    <source>
        <dbReference type="Proteomes" id="UP000315200"/>
    </source>
</evidence>
<comment type="caution">
    <text evidence="1">The sequence shown here is derived from an EMBL/GenBank/DDBJ whole genome shotgun (WGS) entry which is preliminary data.</text>
</comment>
<accession>A0A829VXF4</accession>
<dbReference type="RefSeq" id="WP_166437327.1">
    <property type="nucleotide sequence ID" value="NZ_BJLB01000001.1"/>
</dbReference>
<sequence>MRIEALKYQTDKKEDIIIFVDYNEVYSDGYHVQWSIADIAYRRPPSRNYESMKKSL</sequence>
<proteinExistence type="predicted"/>
<organism evidence="1 2">
    <name type="scientific">Enterocloster clostridioformis</name>
    <dbReference type="NCBI Taxonomy" id="1531"/>
    <lineage>
        <taxon>Bacteria</taxon>
        <taxon>Bacillati</taxon>
        <taxon>Bacillota</taxon>
        <taxon>Clostridia</taxon>
        <taxon>Lachnospirales</taxon>
        <taxon>Lachnospiraceae</taxon>
        <taxon>Enterocloster</taxon>
    </lineage>
</organism>
<protein>
    <submittedName>
        <fullName evidence="1">Uncharacterized protein</fullName>
    </submittedName>
</protein>
<dbReference type="AlphaFoldDB" id="A0A829VXF4"/>
<name>A0A829VXF4_9FIRM</name>